<name>A0A8J3RK94_9ACTN</name>
<accession>A0A8J3RK94</accession>
<dbReference type="Proteomes" id="UP000616724">
    <property type="component" value="Unassembled WGS sequence"/>
</dbReference>
<feature type="region of interest" description="Disordered" evidence="1">
    <location>
        <begin position="252"/>
        <end position="283"/>
    </location>
</feature>
<evidence type="ECO:0000313" key="4">
    <source>
        <dbReference type="Proteomes" id="UP000616724"/>
    </source>
</evidence>
<gene>
    <name evidence="3" type="ORF">Plo01_21400</name>
</gene>
<keyword evidence="2" id="KW-0732">Signal</keyword>
<sequence length="283" mass="30517">MRRWATLVAAVLVGSVLPAGTAQAVQAPPSPVTKLKQHFAEHVGLRISDVGRVYKDGKAVVTIWRRGKVEFDASGVYATDTTGRTEAGRGAIKEFEGLTGQRLGSTRVICFPNEAYLSGPGYETWLPEGKRWLGLIGPENIKQTEAFPQIVNIFEPATLGTLLSRAAVKRKLSSGTYLQGAVSLRTLYKVSPSFRDRLAGPPKGKSARIAVGFRLWLDRSNLVRRLSTTWKQPAGKTPTVTVVHTRYTSWGSAVTLSPPPPEDTADAGRVGGDFSPPPTLPVG</sequence>
<dbReference type="EMBL" id="BOOH01000018">
    <property type="protein sequence ID" value="GIH75711.1"/>
    <property type="molecule type" value="Genomic_DNA"/>
</dbReference>
<protein>
    <submittedName>
        <fullName evidence="3">Uncharacterized protein</fullName>
    </submittedName>
</protein>
<feature type="chain" id="PRO_5035316148" evidence="2">
    <location>
        <begin position="25"/>
        <end position="283"/>
    </location>
</feature>
<dbReference type="AlphaFoldDB" id="A0A8J3RK94"/>
<comment type="caution">
    <text evidence="3">The sequence shown here is derived from an EMBL/GenBank/DDBJ whole genome shotgun (WGS) entry which is preliminary data.</text>
</comment>
<proteinExistence type="predicted"/>
<feature type="signal peptide" evidence="2">
    <location>
        <begin position="1"/>
        <end position="24"/>
    </location>
</feature>
<keyword evidence="4" id="KW-1185">Reference proteome</keyword>
<evidence type="ECO:0000256" key="2">
    <source>
        <dbReference type="SAM" id="SignalP"/>
    </source>
</evidence>
<reference evidence="3 4" key="1">
    <citation type="submission" date="2021-01" db="EMBL/GenBank/DDBJ databases">
        <title>Whole genome shotgun sequence of Planobispora longispora NBRC 13918.</title>
        <authorList>
            <person name="Komaki H."/>
            <person name="Tamura T."/>
        </authorList>
    </citation>
    <scope>NUCLEOTIDE SEQUENCE [LARGE SCALE GENOMIC DNA]</scope>
    <source>
        <strain evidence="3 4">NBRC 13918</strain>
    </source>
</reference>
<evidence type="ECO:0000313" key="3">
    <source>
        <dbReference type="EMBL" id="GIH75711.1"/>
    </source>
</evidence>
<organism evidence="3 4">
    <name type="scientific">Planobispora longispora</name>
    <dbReference type="NCBI Taxonomy" id="28887"/>
    <lineage>
        <taxon>Bacteria</taxon>
        <taxon>Bacillati</taxon>
        <taxon>Actinomycetota</taxon>
        <taxon>Actinomycetes</taxon>
        <taxon>Streptosporangiales</taxon>
        <taxon>Streptosporangiaceae</taxon>
        <taxon>Planobispora</taxon>
    </lineage>
</organism>
<evidence type="ECO:0000256" key="1">
    <source>
        <dbReference type="SAM" id="MobiDB-lite"/>
    </source>
</evidence>
<dbReference type="RefSeq" id="WP_203890384.1">
    <property type="nucleotide sequence ID" value="NZ_BOOH01000018.1"/>
</dbReference>